<comment type="caution">
    <text evidence="6">The sequence shown here is derived from an EMBL/GenBank/DDBJ whole genome shotgun (WGS) entry which is preliminary data.</text>
</comment>
<evidence type="ECO:0000256" key="1">
    <source>
        <dbReference type="ARBA" id="ARBA00004138"/>
    </source>
</evidence>
<feature type="region of interest" description="Disordered" evidence="5">
    <location>
        <begin position="86"/>
        <end position="109"/>
    </location>
</feature>
<dbReference type="GO" id="GO:0005929">
    <property type="term" value="C:cilium"/>
    <property type="evidence" value="ECO:0007669"/>
    <property type="project" value="UniProtKB-SubCell"/>
</dbReference>
<evidence type="ECO:0000256" key="3">
    <source>
        <dbReference type="ARBA" id="ARBA00023069"/>
    </source>
</evidence>
<accession>A0AAV2PLP1</accession>
<dbReference type="GO" id="GO:0005815">
    <property type="term" value="C:microtubule organizing center"/>
    <property type="evidence" value="ECO:0007669"/>
    <property type="project" value="TreeGrafter"/>
</dbReference>
<proteinExistence type="inferred from homology"/>
<keyword evidence="4" id="KW-0966">Cell projection</keyword>
<keyword evidence="3" id="KW-0969">Cilium</keyword>
<evidence type="ECO:0000256" key="2">
    <source>
        <dbReference type="ARBA" id="ARBA00009415"/>
    </source>
</evidence>
<protein>
    <recommendedName>
        <fullName evidence="8">Intraflagellar transport protein 57 homolog</fullName>
    </recommendedName>
</protein>
<evidence type="ECO:0000313" key="7">
    <source>
        <dbReference type="Proteomes" id="UP001497623"/>
    </source>
</evidence>
<dbReference type="InterPro" id="IPR019530">
    <property type="entry name" value="Intra-flagellar_transport_57"/>
</dbReference>
<dbReference type="Proteomes" id="UP001497623">
    <property type="component" value="Unassembled WGS sequence"/>
</dbReference>
<dbReference type="EMBL" id="CAXKWB010000345">
    <property type="protein sequence ID" value="CAL4060380.1"/>
    <property type="molecule type" value="Genomic_DNA"/>
</dbReference>
<comment type="subcellular location">
    <subcellularLocation>
        <location evidence="1">Cell projection</location>
        <location evidence="1">Cilium</location>
    </subcellularLocation>
</comment>
<dbReference type="GO" id="GO:0005794">
    <property type="term" value="C:Golgi apparatus"/>
    <property type="evidence" value="ECO:0007669"/>
    <property type="project" value="TreeGrafter"/>
</dbReference>
<name>A0AAV2PLP1_MEGNR</name>
<dbReference type="PANTHER" id="PTHR16011">
    <property type="entry name" value="IFT57/HIPPI"/>
    <property type="match status" value="1"/>
</dbReference>
<evidence type="ECO:0008006" key="8">
    <source>
        <dbReference type="Google" id="ProtNLM"/>
    </source>
</evidence>
<sequence length="109" mass="12561">MSARRGGEDGDEEADGGPGLAYMPFVVMDDLLDKLKLLNYDKEFLQEQRMKPINRHYFAMQTNTGEQFYLFTSLSAWLINKAGRRMNPPEEYDDPNSTVSSILDHLRQL</sequence>
<evidence type="ECO:0000256" key="5">
    <source>
        <dbReference type="SAM" id="MobiDB-lite"/>
    </source>
</evidence>
<dbReference type="GO" id="GO:1905515">
    <property type="term" value="P:non-motile cilium assembly"/>
    <property type="evidence" value="ECO:0007669"/>
    <property type="project" value="TreeGrafter"/>
</dbReference>
<feature type="non-terminal residue" evidence="6">
    <location>
        <position position="109"/>
    </location>
</feature>
<reference evidence="6 7" key="1">
    <citation type="submission" date="2024-05" db="EMBL/GenBank/DDBJ databases">
        <authorList>
            <person name="Wallberg A."/>
        </authorList>
    </citation>
    <scope>NUCLEOTIDE SEQUENCE [LARGE SCALE GENOMIC DNA]</scope>
</reference>
<evidence type="ECO:0000313" key="6">
    <source>
        <dbReference type="EMBL" id="CAL4060380.1"/>
    </source>
</evidence>
<comment type="similarity">
    <text evidence="2">Belongs to the IFT57 family.</text>
</comment>
<gene>
    <name evidence="6" type="ORF">MNOR_LOCUS1308</name>
</gene>
<dbReference type="GO" id="GO:0030992">
    <property type="term" value="C:intraciliary transport particle B"/>
    <property type="evidence" value="ECO:0007669"/>
    <property type="project" value="TreeGrafter"/>
</dbReference>
<evidence type="ECO:0000256" key="4">
    <source>
        <dbReference type="ARBA" id="ARBA00023273"/>
    </source>
</evidence>
<keyword evidence="7" id="KW-1185">Reference proteome</keyword>
<dbReference type="AlphaFoldDB" id="A0AAV2PLP1"/>
<dbReference type="Pfam" id="PF10498">
    <property type="entry name" value="IFT57"/>
    <property type="match status" value="1"/>
</dbReference>
<dbReference type="GO" id="GO:0042073">
    <property type="term" value="P:intraciliary transport"/>
    <property type="evidence" value="ECO:0007669"/>
    <property type="project" value="TreeGrafter"/>
</dbReference>
<dbReference type="PANTHER" id="PTHR16011:SF0">
    <property type="entry name" value="INTRAFLAGELLAR TRANSPORT PROTEIN 57 HOMOLOG"/>
    <property type="match status" value="1"/>
</dbReference>
<organism evidence="6 7">
    <name type="scientific">Meganyctiphanes norvegica</name>
    <name type="common">Northern krill</name>
    <name type="synonym">Thysanopoda norvegica</name>
    <dbReference type="NCBI Taxonomy" id="48144"/>
    <lineage>
        <taxon>Eukaryota</taxon>
        <taxon>Metazoa</taxon>
        <taxon>Ecdysozoa</taxon>
        <taxon>Arthropoda</taxon>
        <taxon>Crustacea</taxon>
        <taxon>Multicrustacea</taxon>
        <taxon>Malacostraca</taxon>
        <taxon>Eumalacostraca</taxon>
        <taxon>Eucarida</taxon>
        <taxon>Euphausiacea</taxon>
        <taxon>Euphausiidae</taxon>
        <taxon>Meganyctiphanes</taxon>
    </lineage>
</organism>